<dbReference type="InterPro" id="IPR011024">
    <property type="entry name" value="G_crystallin-like"/>
</dbReference>
<name>A0A067BHC6_SAPPC</name>
<dbReference type="KEGG" id="spar:SPRG_16830"/>
<keyword evidence="2" id="KW-1185">Reference proteome</keyword>
<accession>A0A067BHC6</accession>
<dbReference type="EMBL" id="KK583572">
    <property type="protein sequence ID" value="KDO17769.1"/>
    <property type="molecule type" value="Genomic_DNA"/>
</dbReference>
<evidence type="ECO:0000313" key="2">
    <source>
        <dbReference type="Proteomes" id="UP000030745"/>
    </source>
</evidence>
<feature type="non-terminal residue" evidence="1">
    <location>
        <position position="105"/>
    </location>
</feature>
<dbReference type="GeneID" id="24138421"/>
<evidence type="ECO:0000313" key="1">
    <source>
        <dbReference type="EMBL" id="KDO17769.1"/>
    </source>
</evidence>
<dbReference type="AlphaFoldDB" id="A0A067BHC6"/>
<dbReference type="Gene3D" id="2.60.20.10">
    <property type="entry name" value="Crystallins"/>
    <property type="match status" value="1"/>
</dbReference>
<organism evidence="1 2">
    <name type="scientific">Saprolegnia parasitica (strain CBS 223.65)</name>
    <dbReference type="NCBI Taxonomy" id="695850"/>
    <lineage>
        <taxon>Eukaryota</taxon>
        <taxon>Sar</taxon>
        <taxon>Stramenopiles</taxon>
        <taxon>Oomycota</taxon>
        <taxon>Saprolegniomycetes</taxon>
        <taxon>Saprolegniales</taxon>
        <taxon>Saprolegniaceae</taxon>
        <taxon>Saprolegnia</taxon>
    </lineage>
</organism>
<proteinExistence type="predicted"/>
<sequence length="105" mass="11869">MTVTFFEHPAYQGQSLTVAAADDAAAALQRWSKPIQSITLDANTELVTYDRPERQGRTAIWRSSTTRLGSWTQRVASFDLRRADTEATVLDTNWKHLRVPTGYVQ</sequence>
<dbReference type="SUPFAM" id="SSF49695">
    <property type="entry name" value="gamma-Crystallin-like"/>
    <property type="match status" value="1"/>
</dbReference>
<dbReference type="VEuPathDB" id="FungiDB:SPRG_16830"/>
<dbReference type="Proteomes" id="UP000030745">
    <property type="component" value="Unassembled WGS sequence"/>
</dbReference>
<dbReference type="RefSeq" id="XP_012211528.1">
    <property type="nucleotide sequence ID" value="XM_012356138.1"/>
</dbReference>
<reference evidence="1 2" key="1">
    <citation type="journal article" date="2013" name="PLoS Genet.">
        <title>Distinctive expansion of potential virulence genes in the genome of the oomycete fish pathogen Saprolegnia parasitica.</title>
        <authorList>
            <person name="Jiang R.H."/>
            <person name="de Bruijn I."/>
            <person name="Haas B.J."/>
            <person name="Belmonte R."/>
            <person name="Lobach L."/>
            <person name="Christie J."/>
            <person name="van den Ackerveken G."/>
            <person name="Bottin A."/>
            <person name="Bulone V."/>
            <person name="Diaz-Moreno S.M."/>
            <person name="Dumas B."/>
            <person name="Fan L."/>
            <person name="Gaulin E."/>
            <person name="Govers F."/>
            <person name="Grenville-Briggs L.J."/>
            <person name="Horner N.R."/>
            <person name="Levin J.Z."/>
            <person name="Mammella M."/>
            <person name="Meijer H.J."/>
            <person name="Morris P."/>
            <person name="Nusbaum C."/>
            <person name="Oome S."/>
            <person name="Phillips A.J."/>
            <person name="van Rooyen D."/>
            <person name="Rzeszutek E."/>
            <person name="Saraiva M."/>
            <person name="Secombes C.J."/>
            <person name="Seidl M.F."/>
            <person name="Snel B."/>
            <person name="Stassen J.H."/>
            <person name="Sykes S."/>
            <person name="Tripathy S."/>
            <person name="van den Berg H."/>
            <person name="Vega-Arreguin J.C."/>
            <person name="Wawra S."/>
            <person name="Young S.K."/>
            <person name="Zeng Q."/>
            <person name="Dieguez-Uribeondo J."/>
            <person name="Russ C."/>
            <person name="Tyler B.M."/>
            <person name="van West P."/>
        </authorList>
    </citation>
    <scope>NUCLEOTIDE SEQUENCE [LARGE SCALE GENOMIC DNA]</scope>
    <source>
        <strain evidence="1 2">CBS 223.65</strain>
    </source>
</reference>
<gene>
    <name evidence="1" type="ORF">SPRG_16830</name>
</gene>
<protein>
    <submittedName>
        <fullName evidence="1">Uncharacterized protein</fullName>
    </submittedName>
</protein>